<dbReference type="Proteomes" id="UP000694420">
    <property type="component" value="Unplaced"/>
</dbReference>
<evidence type="ECO:0000256" key="8">
    <source>
        <dbReference type="ARBA" id="ARBA00023163"/>
    </source>
</evidence>
<evidence type="ECO:0000256" key="4">
    <source>
        <dbReference type="ARBA" id="ARBA00022837"/>
    </source>
</evidence>
<keyword evidence="7" id="KW-0010">Activator</keyword>
<name>A0A8C6ZJ56_NOTPE</name>
<keyword evidence="6" id="KW-0805">Transcription regulation</keyword>
<proteinExistence type="inferred from homology"/>
<dbReference type="GO" id="GO:0005654">
    <property type="term" value="C:nucleoplasm"/>
    <property type="evidence" value="ECO:0007669"/>
    <property type="project" value="UniProtKB-ARBA"/>
</dbReference>
<keyword evidence="8" id="KW-0804">Transcription</keyword>
<keyword evidence="5" id="KW-0156">Chromatin regulator</keyword>
<feature type="region of interest" description="Disordered" evidence="10">
    <location>
        <begin position="276"/>
        <end position="306"/>
    </location>
</feature>
<evidence type="ECO:0000256" key="5">
    <source>
        <dbReference type="ARBA" id="ARBA00022853"/>
    </source>
</evidence>
<evidence type="ECO:0000256" key="2">
    <source>
        <dbReference type="ARBA" id="ARBA00007945"/>
    </source>
</evidence>
<dbReference type="Pfam" id="PF05030">
    <property type="entry name" value="SSXT"/>
    <property type="match status" value="1"/>
</dbReference>
<accession>A0A8C6ZJ56</accession>
<keyword evidence="4" id="KW-0106">Calcium</keyword>
<evidence type="ECO:0000256" key="10">
    <source>
        <dbReference type="SAM" id="MobiDB-lite"/>
    </source>
</evidence>
<evidence type="ECO:0000256" key="7">
    <source>
        <dbReference type="ARBA" id="ARBA00023159"/>
    </source>
</evidence>
<dbReference type="PANTHER" id="PTHR23107:SF21">
    <property type="entry name" value="CALCIUM-RESPONSIVE TRANSACTIVATOR"/>
    <property type="match status" value="1"/>
</dbReference>
<keyword evidence="9" id="KW-0539">Nucleus</keyword>
<dbReference type="GO" id="GO:0003713">
    <property type="term" value="F:transcription coactivator activity"/>
    <property type="evidence" value="ECO:0007669"/>
    <property type="project" value="TreeGrafter"/>
</dbReference>
<feature type="compositionally biased region" description="Polar residues" evidence="10">
    <location>
        <begin position="126"/>
        <end position="150"/>
    </location>
</feature>
<comment type="similarity">
    <text evidence="2">Belongs to the SS18 family.</text>
</comment>
<reference evidence="12" key="2">
    <citation type="submission" date="2025-09" db="UniProtKB">
        <authorList>
            <consortium name="Ensembl"/>
        </authorList>
    </citation>
    <scope>IDENTIFICATION</scope>
</reference>
<dbReference type="AlphaFoldDB" id="A0A8C6ZJ56"/>
<feature type="compositionally biased region" description="Low complexity" evidence="10">
    <location>
        <begin position="89"/>
        <end position="103"/>
    </location>
</feature>
<feature type="region of interest" description="Disordered" evidence="10">
    <location>
        <begin position="126"/>
        <end position="155"/>
    </location>
</feature>
<feature type="region of interest" description="Disordered" evidence="10">
    <location>
        <begin position="1"/>
        <end position="22"/>
    </location>
</feature>
<evidence type="ECO:0000313" key="12">
    <source>
        <dbReference type="Ensembl" id="ENSNPEP00000012992.1"/>
    </source>
</evidence>
<comment type="subcellular location">
    <subcellularLocation>
        <location evidence="1">Nucleus</location>
    </subcellularLocation>
</comment>
<evidence type="ECO:0000256" key="9">
    <source>
        <dbReference type="ARBA" id="ARBA00023242"/>
    </source>
</evidence>
<reference evidence="12" key="1">
    <citation type="submission" date="2025-08" db="UniProtKB">
        <authorList>
            <consortium name="Ensembl"/>
        </authorList>
    </citation>
    <scope>IDENTIFICATION</scope>
</reference>
<dbReference type="GO" id="GO:0050775">
    <property type="term" value="P:positive regulation of dendrite morphogenesis"/>
    <property type="evidence" value="ECO:0007669"/>
    <property type="project" value="TreeGrafter"/>
</dbReference>
<feature type="domain" description="SS18 N-terminal" evidence="11">
    <location>
        <begin position="20"/>
        <end position="70"/>
    </location>
</feature>
<evidence type="ECO:0000256" key="1">
    <source>
        <dbReference type="ARBA" id="ARBA00004123"/>
    </source>
</evidence>
<protein>
    <submittedName>
        <fullName evidence="12">SS18L1 subunit of BAF chromatin remodeling complex</fullName>
    </submittedName>
</protein>
<evidence type="ECO:0000259" key="11">
    <source>
        <dbReference type="Pfam" id="PF05030"/>
    </source>
</evidence>
<dbReference type="Ensembl" id="ENSNPET00000013312.1">
    <property type="protein sequence ID" value="ENSNPEP00000012992.1"/>
    <property type="gene ID" value="ENSNPEG00000009705.1"/>
</dbReference>
<organism evidence="12 13">
    <name type="scientific">Nothoprocta perdicaria</name>
    <name type="common">Chilean tinamou</name>
    <name type="synonym">Crypturus perdicarius</name>
    <dbReference type="NCBI Taxonomy" id="30464"/>
    <lineage>
        <taxon>Eukaryota</taxon>
        <taxon>Metazoa</taxon>
        <taxon>Chordata</taxon>
        <taxon>Craniata</taxon>
        <taxon>Vertebrata</taxon>
        <taxon>Euteleostomi</taxon>
        <taxon>Archelosauria</taxon>
        <taxon>Archosauria</taxon>
        <taxon>Dinosauria</taxon>
        <taxon>Saurischia</taxon>
        <taxon>Theropoda</taxon>
        <taxon>Coelurosauria</taxon>
        <taxon>Aves</taxon>
        <taxon>Palaeognathae</taxon>
        <taxon>Tinamiformes</taxon>
        <taxon>Tinamidae</taxon>
        <taxon>Nothoprocta</taxon>
    </lineage>
</organism>
<dbReference type="InterPro" id="IPR007726">
    <property type="entry name" value="SS18_N"/>
</dbReference>
<evidence type="ECO:0000313" key="13">
    <source>
        <dbReference type="Proteomes" id="UP000694420"/>
    </source>
</evidence>
<feature type="region of interest" description="Disordered" evidence="10">
    <location>
        <begin position="71"/>
        <end position="113"/>
    </location>
</feature>
<feature type="compositionally biased region" description="Low complexity" evidence="10">
    <location>
        <begin position="276"/>
        <end position="297"/>
    </location>
</feature>
<sequence>EWRRSAGPARRGRNQPPPSKMLDENHHLIQCIMDYQSKGKTAECTQYQQILHRNLVYLATIADSNQNMQSLLPAPPTQNINLGPGGMTQSASNQSLHSQSNLSDAIGTGLPPSSLMQSQISNGPNHVSMQQSGQNTMPTTSLSMTVSSHGTGPGYSHTVPASQNVPMQGQGSIGNYVSRTNINMQSNPVSMMHQQAATSHYNSAQGGSQHYQGQSSIAMMSQSNQGNSMMGQRPMGPYRASQQGRTSRWIGDIQTPPGKLSLTNFTLFSGPAQGASSQYSSYQQGQGQQYGSYRASQTGPSAQQQRPYGYEQVSCPSLCYKKAGC</sequence>
<evidence type="ECO:0000256" key="6">
    <source>
        <dbReference type="ARBA" id="ARBA00023015"/>
    </source>
</evidence>
<keyword evidence="3" id="KW-0677">Repeat</keyword>
<keyword evidence="13" id="KW-1185">Reference proteome</keyword>
<dbReference type="GO" id="GO:0006325">
    <property type="term" value="P:chromatin organization"/>
    <property type="evidence" value="ECO:0007669"/>
    <property type="project" value="UniProtKB-KW"/>
</dbReference>
<evidence type="ECO:0000256" key="3">
    <source>
        <dbReference type="ARBA" id="ARBA00022737"/>
    </source>
</evidence>
<dbReference type="PANTHER" id="PTHR23107">
    <property type="entry name" value="SYNOVIAL SARCOMA ASSOCIATED SS18 PROTEIN"/>
    <property type="match status" value="1"/>
</dbReference>
<dbReference type="GO" id="GO:0045944">
    <property type="term" value="P:positive regulation of transcription by RNA polymerase II"/>
    <property type="evidence" value="ECO:0007669"/>
    <property type="project" value="TreeGrafter"/>
</dbReference>